<accession>A0ABR1YS32</accession>
<keyword evidence="2" id="KW-1185">Reference proteome</keyword>
<protein>
    <submittedName>
        <fullName evidence="1">Uncharacterized protein</fullName>
    </submittedName>
</protein>
<dbReference type="Proteomes" id="UP001492380">
    <property type="component" value="Unassembled WGS sequence"/>
</dbReference>
<proteinExistence type="predicted"/>
<gene>
    <name evidence="1" type="ORF">HDK90DRAFT_481523</name>
</gene>
<dbReference type="EMBL" id="JBBWRZ010000004">
    <property type="protein sequence ID" value="KAK8237791.1"/>
    <property type="molecule type" value="Genomic_DNA"/>
</dbReference>
<name>A0ABR1YS32_9PEZI</name>
<evidence type="ECO:0000313" key="1">
    <source>
        <dbReference type="EMBL" id="KAK8237791.1"/>
    </source>
</evidence>
<reference evidence="1 2" key="1">
    <citation type="submission" date="2024-04" db="EMBL/GenBank/DDBJ databases">
        <title>Phyllosticta paracitricarpa is synonymous to the EU quarantine fungus P. citricarpa based on phylogenomic analyses.</title>
        <authorList>
            <consortium name="Lawrence Berkeley National Laboratory"/>
            <person name="Van Ingen-Buijs V.A."/>
            <person name="Van Westerhoven A.C."/>
            <person name="Haridas S."/>
            <person name="Skiadas P."/>
            <person name="Martin F."/>
            <person name="Groenewald J.Z."/>
            <person name="Crous P.W."/>
            <person name="Seidl M.F."/>
        </authorList>
    </citation>
    <scope>NUCLEOTIDE SEQUENCE [LARGE SCALE GENOMIC DNA]</scope>
    <source>
        <strain evidence="1 2">CBS 123374</strain>
    </source>
</reference>
<organism evidence="1 2">
    <name type="scientific">Phyllosticta capitalensis</name>
    <dbReference type="NCBI Taxonomy" id="121624"/>
    <lineage>
        <taxon>Eukaryota</taxon>
        <taxon>Fungi</taxon>
        <taxon>Dikarya</taxon>
        <taxon>Ascomycota</taxon>
        <taxon>Pezizomycotina</taxon>
        <taxon>Dothideomycetes</taxon>
        <taxon>Dothideomycetes incertae sedis</taxon>
        <taxon>Botryosphaeriales</taxon>
        <taxon>Phyllostictaceae</taxon>
        <taxon>Phyllosticta</taxon>
    </lineage>
</organism>
<sequence>MTVSVVQGLRKHLHNATSALSSRATSLPRWSKLSLVDLEYYRSFTRSKKEEVVRTIYSTQFLSEQKKWEVICLPIGLTMLFYLVRWVLSLRKQVLSRCLALLYYLGPWVLSLGKWVLRECLAAVQIPLLALILLSDITLHASEDAWDWMLGFVEDHGPKLCRAVWWLGTQVCSVPVILGRSVQQAYTLAQLLISSVVSMALAIPQKARTFWLWLRTVPALVRHADQEAYAFGRWMIIPRPRQHRRRIPHEQRLRTRFRNWRREQTRRIARTLQQATHLFWAFS</sequence>
<comment type="caution">
    <text evidence="1">The sequence shown here is derived from an EMBL/GenBank/DDBJ whole genome shotgun (WGS) entry which is preliminary data.</text>
</comment>
<evidence type="ECO:0000313" key="2">
    <source>
        <dbReference type="Proteomes" id="UP001492380"/>
    </source>
</evidence>